<sequence>MAALETLEGLVLESILSKLGPRSVAVVACVSNRLRSFAADETLWRAFCSQDLDLSGPVDPDGNRCASFKLAYQIWRESFIKYPWQLVMRTKRCWSNMKDWMAGNFAEAHGTLQKGASESEIEEVEKNLGVKLPLPTRLLYRFCNGQDTMNGDVSVRERVSLLGAIGGYCFYDHLVNVHLLPLTKILEETRQCRRQLGFSTRSKLIVVAVSYFVEKFFFLNCGDGQLFVGTKNLTDGEMLPCVPQASIRPPPGDSNGVLQDAMLLWLEEHTRCLQSGLFQLREFHKRKMICLFPEAPPSCTVAITNGVKVRASSILVPELCDLNDEGGDKYWFAYSIRLSLSPEGCMLDGVLHNSCQLYSRHWIIRAQENVVSDVRGEAVIGKFPLLFPDEEEFVYESCASLPRTPGSIEGSFTFIPGRLTDQKGRQFEVEVARFSLQVPSYIF</sequence>
<keyword evidence="5" id="KW-1185">Reference proteome</keyword>
<accession>A0A7I8KHC8</accession>
<dbReference type="Pfam" id="PF04379">
    <property type="entry name" value="DUF525"/>
    <property type="match status" value="1"/>
</dbReference>
<dbReference type="InterPro" id="IPR007474">
    <property type="entry name" value="ApaG_domain"/>
</dbReference>
<feature type="domain" description="ApaG" evidence="3">
    <location>
        <begin position="301"/>
        <end position="443"/>
    </location>
</feature>
<comment type="pathway">
    <text evidence="1">Protein modification; protein ubiquitination.</text>
</comment>
<dbReference type="Pfam" id="PF09346">
    <property type="entry name" value="SMI1_KNR4"/>
    <property type="match status" value="1"/>
</dbReference>
<dbReference type="InterPro" id="IPR037883">
    <property type="entry name" value="Knr4/Smi1-like_sf"/>
</dbReference>
<dbReference type="Gene3D" id="3.40.1580.10">
    <property type="entry name" value="SMI1/KNR4-like"/>
    <property type="match status" value="1"/>
</dbReference>
<dbReference type="SUPFAM" id="SSF160631">
    <property type="entry name" value="SMI1/KNR4-like"/>
    <property type="match status" value="1"/>
</dbReference>
<dbReference type="SUPFAM" id="SSF110069">
    <property type="entry name" value="ApaG-like"/>
    <property type="match status" value="1"/>
</dbReference>
<dbReference type="Proteomes" id="UP000663760">
    <property type="component" value="Chromosome 5"/>
</dbReference>
<dbReference type="EMBL" id="LR746268">
    <property type="protein sequence ID" value="CAA7396646.1"/>
    <property type="molecule type" value="Genomic_DNA"/>
</dbReference>
<name>A0A7I8KHC8_SPIIN</name>
<dbReference type="PANTHER" id="PTHR47463">
    <property type="entry name" value="F-BOX PROTEIN SKIP16"/>
    <property type="match status" value="1"/>
</dbReference>
<dbReference type="InterPro" id="IPR036047">
    <property type="entry name" value="F-box-like_dom_sf"/>
</dbReference>
<dbReference type="PANTHER" id="PTHR47463:SF2">
    <property type="entry name" value="F-BOX PROTEIN SKIP16"/>
    <property type="match status" value="1"/>
</dbReference>
<dbReference type="AlphaFoldDB" id="A0A7I8KHC8"/>
<dbReference type="SUPFAM" id="SSF81383">
    <property type="entry name" value="F-box domain"/>
    <property type="match status" value="1"/>
</dbReference>
<evidence type="ECO:0000313" key="5">
    <source>
        <dbReference type="Proteomes" id="UP000663760"/>
    </source>
</evidence>
<dbReference type="InterPro" id="IPR018958">
    <property type="entry name" value="Knr4/Smi1-like_dom"/>
</dbReference>
<dbReference type="Gene3D" id="1.20.1280.50">
    <property type="match status" value="1"/>
</dbReference>
<keyword evidence="2" id="KW-0833">Ubl conjugation pathway</keyword>
<reference evidence="4" key="1">
    <citation type="submission" date="2020-02" db="EMBL/GenBank/DDBJ databases">
        <authorList>
            <person name="Scholz U."/>
            <person name="Mascher M."/>
            <person name="Fiebig A."/>
        </authorList>
    </citation>
    <scope>NUCLEOTIDE SEQUENCE</scope>
</reference>
<proteinExistence type="predicted"/>
<dbReference type="PROSITE" id="PS51087">
    <property type="entry name" value="APAG"/>
    <property type="match status" value="1"/>
</dbReference>
<protein>
    <recommendedName>
        <fullName evidence="3">ApaG domain-containing protein</fullName>
    </recommendedName>
</protein>
<evidence type="ECO:0000256" key="2">
    <source>
        <dbReference type="ARBA" id="ARBA00022786"/>
    </source>
</evidence>
<dbReference type="SMART" id="SM00860">
    <property type="entry name" value="SMI1_KNR4"/>
    <property type="match status" value="1"/>
</dbReference>
<organism evidence="4 5">
    <name type="scientific">Spirodela intermedia</name>
    <name type="common">Intermediate duckweed</name>
    <dbReference type="NCBI Taxonomy" id="51605"/>
    <lineage>
        <taxon>Eukaryota</taxon>
        <taxon>Viridiplantae</taxon>
        <taxon>Streptophyta</taxon>
        <taxon>Embryophyta</taxon>
        <taxon>Tracheophyta</taxon>
        <taxon>Spermatophyta</taxon>
        <taxon>Magnoliopsida</taxon>
        <taxon>Liliopsida</taxon>
        <taxon>Araceae</taxon>
        <taxon>Lemnoideae</taxon>
        <taxon>Spirodela</taxon>
    </lineage>
</organism>
<dbReference type="OrthoDB" id="2305498at2759"/>
<evidence type="ECO:0000313" key="4">
    <source>
        <dbReference type="EMBL" id="CAA7396646.1"/>
    </source>
</evidence>
<gene>
    <name evidence="4" type="ORF">SI8410_05007309</name>
</gene>
<evidence type="ECO:0000256" key="1">
    <source>
        <dbReference type="ARBA" id="ARBA00004906"/>
    </source>
</evidence>
<evidence type="ECO:0000259" key="3">
    <source>
        <dbReference type="PROSITE" id="PS51087"/>
    </source>
</evidence>
<dbReference type="InterPro" id="IPR001810">
    <property type="entry name" value="F-box_dom"/>
</dbReference>
<dbReference type="InterPro" id="IPR036767">
    <property type="entry name" value="ApaG_sf"/>
</dbReference>
<dbReference type="Pfam" id="PF12937">
    <property type="entry name" value="F-box-like"/>
    <property type="match status" value="1"/>
</dbReference>
<dbReference type="Gene3D" id="2.60.40.1470">
    <property type="entry name" value="ApaG domain"/>
    <property type="match status" value="1"/>
</dbReference>